<keyword evidence="10" id="KW-1185">Reference proteome</keyword>
<dbReference type="PANTHER" id="PTHR30033:SF2">
    <property type="entry name" value="FLAGELLAR HOOK PROTEIN"/>
    <property type="match status" value="1"/>
</dbReference>
<dbReference type="SUPFAM" id="SSF64518">
    <property type="entry name" value="Phase 1 flagellin"/>
    <property type="match status" value="1"/>
</dbReference>
<feature type="domain" description="Flagellar hook-associated protein FlgK helical" evidence="8">
    <location>
        <begin position="99"/>
        <end position="295"/>
    </location>
</feature>
<accession>A0A1U7DGT2</accession>
<dbReference type="InterPro" id="IPR010930">
    <property type="entry name" value="Flg_bb/hook_C_dom"/>
</dbReference>
<feature type="domain" description="Flagellar basal-body/hook protein C-terminal" evidence="7">
    <location>
        <begin position="428"/>
        <end position="468"/>
    </location>
</feature>
<dbReference type="NCBIfam" id="TIGR02492">
    <property type="entry name" value="flgK_ends"/>
    <property type="match status" value="1"/>
</dbReference>
<name>A0A1U7DGT2_9RHOB</name>
<evidence type="ECO:0000256" key="5">
    <source>
        <dbReference type="ARBA" id="ARBA00022525"/>
    </source>
</evidence>
<dbReference type="Proteomes" id="UP000187266">
    <property type="component" value="Chromosome"/>
</dbReference>
<keyword evidence="5" id="KW-0964">Secreted</keyword>
<sequence>MGITASYTVSQSGLRATSSWSDLTSDNIANANIDGYTRKEVMLSTSASGRVEVVGVRREVNMALDRMYRRELSRQATQQAISDGLRAHATHLGQPSDPSNLSSRLSSLQNSFDLLANNPSDSALQRSVLEESESFVRGINLAADSLEQARGDTARRVLEDVRTMDDALRRISQLNQEILITPANTAESTGLQDEIGRRLDEVSELMEVQIRFEGNGTVSVYATGGAQLVDGATRIPLRYDTVAGRLYAGNTDITPGDPGLRGSDEGRLAGAFTLLNRYLPAMNRQIDELARAMIVGFTDADASLAAGVPGLFTDGGNAYDPTKRDGLASRLSINDAVYPEKGGYLWRMRDGMGATTQGRQGETAQINAFISVMETPRDFDPLVGQGDRTDMTDFTAGIISDQQVRRSVADERALASSLSAQAIGASRLDGQGVNIDDELQQLMLIEQAYAANATMMKTLNEMMDTLLRAV</sequence>
<reference evidence="9" key="1">
    <citation type="submission" date="2017-01" db="EMBL/GenBank/DDBJ databases">
        <title>Genomic analysis of Xuhuaishuia manganoxidans DY6-4.</title>
        <authorList>
            <person name="Wang X."/>
        </authorList>
    </citation>
    <scope>NUCLEOTIDE SEQUENCE [LARGE SCALE GENOMIC DNA]</scope>
    <source>
        <strain evidence="9">DY6-4</strain>
    </source>
</reference>
<protein>
    <recommendedName>
        <fullName evidence="4">Flagellar hook-associated protein 1</fullName>
    </recommendedName>
</protein>
<dbReference type="OrthoDB" id="7181295at2"/>
<dbReference type="RefSeq" id="WP_076979233.1">
    <property type="nucleotide sequence ID" value="NZ_CP019124.1"/>
</dbReference>
<keyword evidence="9" id="KW-0282">Flagellum</keyword>
<dbReference type="InterPro" id="IPR053927">
    <property type="entry name" value="FlgK_helical"/>
</dbReference>
<evidence type="ECO:0000256" key="2">
    <source>
        <dbReference type="ARBA" id="ARBA00004613"/>
    </source>
</evidence>
<proteinExistence type="inferred from homology"/>
<comment type="similarity">
    <text evidence="3">Belongs to the flagella basal body rod proteins family.</text>
</comment>
<dbReference type="AlphaFoldDB" id="A0A1U7DGT2"/>
<evidence type="ECO:0000256" key="3">
    <source>
        <dbReference type="ARBA" id="ARBA00009677"/>
    </source>
</evidence>
<keyword evidence="6" id="KW-0975">Bacterial flagellum</keyword>
<dbReference type="Pfam" id="PF06429">
    <property type="entry name" value="Flg_bbr_C"/>
    <property type="match status" value="1"/>
</dbReference>
<dbReference type="GO" id="GO:0009424">
    <property type="term" value="C:bacterial-type flagellum hook"/>
    <property type="evidence" value="ECO:0007669"/>
    <property type="project" value="InterPro"/>
</dbReference>
<dbReference type="GO" id="GO:0005576">
    <property type="term" value="C:extracellular region"/>
    <property type="evidence" value="ECO:0007669"/>
    <property type="project" value="UniProtKB-SubCell"/>
</dbReference>
<dbReference type="STRING" id="1267768.BV394_05340"/>
<evidence type="ECO:0000259" key="7">
    <source>
        <dbReference type="Pfam" id="PF06429"/>
    </source>
</evidence>
<organism evidence="9 10">
    <name type="scientific">Brevirhabdus pacifica</name>
    <dbReference type="NCBI Taxonomy" id="1267768"/>
    <lineage>
        <taxon>Bacteria</taxon>
        <taxon>Pseudomonadati</taxon>
        <taxon>Pseudomonadota</taxon>
        <taxon>Alphaproteobacteria</taxon>
        <taxon>Rhodobacterales</taxon>
        <taxon>Paracoccaceae</taxon>
        <taxon>Brevirhabdus</taxon>
    </lineage>
</organism>
<accession>A0A2M9DEG4</accession>
<evidence type="ECO:0000256" key="4">
    <source>
        <dbReference type="ARBA" id="ARBA00016244"/>
    </source>
</evidence>
<dbReference type="GO" id="GO:0005198">
    <property type="term" value="F:structural molecule activity"/>
    <property type="evidence" value="ECO:0007669"/>
    <property type="project" value="InterPro"/>
</dbReference>
<dbReference type="InterPro" id="IPR002371">
    <property type="entry name" value="FlgK"/>
</dbReference>
<dbReference type="GO" id="GO:0044780">
    <property type="term" value="P:bacterial-type flagellum assembly"/>
    <property type="evidence" value="ECO:0007669"/>
    <property type="project" value="InterPro"/>
</dbReference>
<evidence type="ECO:0000313" key="10">
    <source>
        <dbReference type="Proteomes" id="UP000187266"/>
    </source>
</evidence>
<evidence type="ECO:0000256" key="6">
    <source>
        <dbReference type="ARBA" id="ARBA00023143"/>
    </source>
</evidence>
<evidence type="ECO:0000313" key="9">
    <source>
        <dbReference type="EMBL" id="APX89210.1"/>
    </source>
</evidence>
<dbReference type="PANTHER" id="PTHR30033">
    <property type="entry name" value="FLAGELLAR HOOK-ASSOCIATED PROTEIN 1"/>
    <property type="match status" value="1"/>
</dbReference>
<keyword evidence="9" id="KW-0969">Cilium</keyword>
<keyword evidence="9" id="KW-0966">Cell projection</keyword>
<gene>
    <name evidence="9" type="ORF">BV394_05340</name>
</gene>
<comment type="subcellular location">
    <subcellularLocation>
        <location evidence="1">Bacterial flagellum</location>
    </subcellularLocation>
    <subcellularLocation>
        <location evidence="2">Secreted</location>
    </subcellularLocation>
</comment>
<dbReference type="Pfam" id="PF22638">
    <property type="entry name" value="FlgK_D1"/>
    <property type="match status" value="1"/>
</dbReference>
<evidence type="ECO:0000256" key="1">
    <source>
        <dbReference type="ARBA" id="ARBA00004365"/>
    </source>
</evidence>
<evidence type="ECO:0000259" key="8">
    <source>
        <dbReference type="Pfam" id="PF22638"/>
    </source>
</evidence>
<dbReference type="EMBL" id="CP019124">
    <property type="protein sequence ID" value="APX89210.1"/>
    <property type="molecule type" value="Genomic_DNA"/>
</dbReference>